<gene>
    <name evidence="2" type="ORF">PSU4_44890</name>
</gene>
<dbReference type="Proteomes" id="UP000321685">
    <property type="component" value="Unassembled WGS sequence"/>
</dbReference>
<comment type="caution">
    <text evidence="2">The sequence shown here is derived from an EMBL/GenBank/DDBJ whole genome shotgun (WGS) entry which is preliminary data.</text>
</comment>
<evidence type="ECO:0000313" key="2">
    <source>
        <dbReference type="EMBL" id="GEL25535.1"/>
    </source>
</evidence>
<proteinExistence type="predicted"/>
<dbReference type="OrthoDB" id="9783591at2"/>
<dbReference type="SUPFAM" id="SSF56300">
    <property type="entry name" value="Metallo-dependent phosphatases"/>
    <property type="match status" value="1"/>
</dbReference>
<sequence>MVRALAVSDEEVAGLRTDAVRRLGVDVVVAAGDLPFDYLAELCDRTDRPGVLVPGNHDADLTGYRRHRGMWTRAGLPCPWPGPAGYVDADGRVVDVAGLRIAGLGGSVRYRPGPNQWTQAEQARRARRLVRAARRLRRRDGRAVDILLTHAPPRSCGDREDRPHHGFDCLHDVVAALRPRILLHGHIHPHGQPVPDRRIGTTRVVNVVGRKVLEL</sequence>
<dbReference type="GO" id="GO:0016787">
    <property type="term" value="F:hydrolase activity"/>
    <property type="evidence" value="ECO:0007669"/>
    <property type="project" value="InterPro"/>
</dbReference>
<dbReference type="Gene3D" id="3.60.21.10">
    <property type="match status" value="1"/>
</dbReference>
<keyword evidence="3" id="KW-1185">Reference proteome</keyword>
<dbReference type="InterPro" id="IPR004843">
    <property type="entry name" value="Calcineurin-like_PHP"/>
</dbReference>
<name>A0A511DL81_9PSEU</name>
<reference evidence="2 3" key="1">
    <citation type="submission" date="2019-07" db="EMBL/GenBank/DDBJ databases">
        <title>Whole genome shotgun sequence of Pseudonocardia sulfidoxydans NBRC 16205.</title>
        <authorList>
            <person name="Hosoyama A."/>
            <person name="Uohara A."/>
            <person name="Ohji S."/>
            <person name="Ichikawa N."/>
        </authorList>
    </citation>
    <scope>NUCLEOTIDE SEQUENCE [LARGE SCALE GENOMIC DNA]</scope>
    <source>
        <strain evidence="2 3">NBRC 16205</strain>
    </source>
</reference>
<dbReference type="EMBL" id="BJVJ01000056">
    <property type="protein sequence ID" value="GEL25535.1"/>
    <property type="molecule type" value="Genomic_DNA"/>
</dbReference>
<evidence type="ECO:0000313" key="3">
    <source>
        <dbReference type="Proteomes" id="UP000321685"/>
    </source>
</evidence>
<accession>A0A511DL81</accession>
<dbReference type="Pfam" id="PF00149">
    <property type="entry name" value="Metallophos"/>
    <property type="match status" value="1"/>
</dbReference>
<dbReference type="RefSeq" id="WP_147111916.1">
    <property type="nucleotide sequence ID" value="NZ_BJVJ01000056.1"/>
</dbReference>
<feature type="domain" description="Calcineurin-like phosphoesterase" evidence="1">
    <location>
        <begin position="21"/>
        <end position="189"/>
    </location>
</feature>
<dbReference type="InterPro" id="IPR029052">
    <property type="entry name" value="Metallo-depent_PP-like"/>
</dbReference>
<protein>
    <submittedName>
        <fullName evidence="2">Metallophosphoesterase</fullName>
    </submittedName>
</protein>
<organism evidence="2 3">
    <name type="scientific">Pseudonocardia sulfidoxydans NBRC 16205</name>
    <dbReference type="NCBI Taxonomy" id="1223511"/>
    <lineage>
        <taxon>Bacteria</taxon>
        <taxon>Bacillati</taxon>
        <taxon>Actinomycetota</taxon>
        <taxon>Actinomycetes</taxon>
        <taxon>Pseudonocardiales</taxon>
        <taxon>Pseudonocardiaceae</taxon>
        <taxon>Pseudonocardia</taxon>
    </lineage>
</organism>
<evidence type="ECO:0000259" key="1">
    <source>
        <dbReference type="Pfam" id="PF00149"/>
    </source>
</evidence>
<dbReference type="AlphaFoldDB" id="A0A511DL81"/>